<keyword evidence="4 7" id="KW-1133">Transmembrane helix</keyword>
<evidence type="ECO:0000313" key="10">
    <source>
        <dbReference type="Proteomes" id="UP001168613"/>
    </source>
</evidence>
<comment type="cofactor">
    <cofactor evidence="7">
        <name>heme b</name>
        <dbReference type="ChEBI" id="CHEBI:60344"/>
    </cofactor>
    <text evidence="7">Binds 1 heme b (iron(II)-protoporphyrin IX) group per subunit.</text>
</comment>
<dbReference type="PANTHER" id="PTHR36964">
    <property type="entry name" value="PROTEIN-METHIONINE-SULFOXIDE REDUCTASE HEME-BINDING SUBUNIT MSRQ"/>
    <property type="match status" value="1"/>
</dbReference>
<evidence type="ECO:0000256" key="3">
    <source>
        <dbReference type="ARBA" id="ARBA00022692"/>
    </source>
</evidence>
<feature type="transmembrane region" description="Helical" evidence="7">
    <location>
        <begin position="153"/>
        <end position="173"/>
    </location>
</feature>
<keyword evidence="7" id="KW-0249">Electron transport</keyword>
<keyword evidence="3 7" id="KW-0812">Transmembrane</keyword>
<feature type="transmembrane region" description="Helical" evidence="7">
    <location>
        <begin position="81"/>
        <end position="100"/>
    </location>
</feature>
<evidence type="ECO:0000256" key="6">
    <source>
        <dbReference type="ARBA" id="ARBA00023136"/>
    </source>
</evidence>
<evidence type="ECO:0000256" key="4">
    <source>
        <dbReference type="ARBA" id="ARBA00022989"/>
    </source>
</evidence>
<evidence type="ECO:0000256" key="5">
    <source>
        <dbReference type="ARBA" id="ARBA00023004"/>
    </source>
</evidence>
<evidence type="ECO:0000313" key="9">
    <source>
        <dbReference type="EMBL" id="MDN4120810.1"/>
    </source>
</evidence>
<gene>
    <name evidence="7" type="primary">msrQ</name>
    <name evidence="9" type="ORF">LMS43_05890</name>
</gene>
<evidence type="ECO:0000259" key="8">
    <source>
        <dbReference type="Pfam" id="PF01794"/>
    </source>
</evidence>
<keyword evidence="10" id="KW-1185">Reference proteome</keyword>
<keyword evidence="7" id="KW-0288">FMN</keyword>
<dbReference type="HAMAP" id="MF_01207">
    <property type="entry name" value="MsrQ"/>
    <property type="match status" value="1"/>
</dbReference>
<keyword evidence="7" id="KW-1003">Cell membrane</keyword>
<comment type="cofactor">
    <cofactor evidence="7">
        <name>FMN</name>
        <dbReference type="ChEBI" id="CHEBI:58210"/>
    </cofactor>
    <text evidence="7">Binds 1 FMN per subunit.</text>
</comment>
<dbReference type="EMBL" id="JAJHNU010000001">
    <property type="protein sequence ID" value="MDN4120810.1"/>
    <property type="molecule type" value="Genomic_DNA"/>
</dbReference>
<keyword evidence="7" id="KW-0479">Metal-binding</keyword>
<dbReference type="PANTHER" id="PTHR36964:SF1">
    <property type="entry name" value="PROTEIN-METHIONINE-SULFOXIDE REDUCTASE HEME-BINDING SUBUNIT MSRQ"/>
    <property type="match status" value="1"/>
</dbReference>
<accession>A0ABT8EHQ0</accession>
<comment type="similarity">
    <text evidence="7">Belongs to the MsrQ family.</text>
</comment>
<organism evidence="9 10">
    <name type="scientific">Alcaligenes endophyticus</name>
    <dbReference type="NCBI Taxonomy" id="1929088"/>
    <lineage>
        <taxon>Bacteria</taxon>
        <taxon>Pseudomonadati</taxon>
        <taxon>Pseudomonadota</taxon>
        <taxon>Betaproteobacteria</taxon>
        <taxon>Burkholderiales</taxon>
        <taxon>Alcaligenaceae</taxon>
        <taxon>Alcaligenes</taxon>
    </lineage>
</organism>
<evidence type="ECO:0000256" key="1">
    <source>
        <dbReference type="ARBA" id="ARBA00004141"/>
    </source>
</evidence>
<keyword evidence="7" id="KW-0349">Heme</keyword>
<dbReference type="InterPro" id="IPR013130">
    <property type="entry name" value="Fe3_Rdtase_TM_dom"/>
</dbReference>
<comment type="subcellular location">
    <subcellularLocation>
        <location evidence="7">Cell membrane</location>
        <topology evidence="7">Multi-pass membrane protein</topology>
    </subcellularLocation>
    <subcellularLocation>
        <location evidence="1">Membrane</location>
        <topology evidence="1">Multi-pass membrane protein</topology>
    </subcellularLocation>
</comment>
<name>A0ABT8EHQ0_9BURK</name>
<feature type="domain" description="Ferric oxidoreductase" evidence="8">
    <location>
        <begin position="51"/>
        <end position="162"/>
    </location>
</feature>
<feature type="transmembrane region" description="Helical" evidence="7">
    <location>
        <begin position="120"/>
        <end position="141"/>
    </location>
</feature>
<dbReference type="Pfam" id="PF01794">
    <property type="entry name" value="Ferric_reduct"/>
    <property type="match status" value="1"/>
</dbReference>
<feature type="transmembrane region" description="Helical" evidence="7">
    <location>
        <begin position="49"/>
        <end position="69"/>
    </location>
</feature>
<proteinExistence type="inferred from homology"/>
<feature type="transmembrane region" description="Helical" evidence="7">
    <location>
        <begin position="12"/>
        <end position="29"/>
    </location>
</feature>
<dbReference type="RefSeq" id="WP_266124519.1">
    <property type="nucleotide sequence ID" value="NZ_JAJHNU010000001.1"/>
</dbReference>
<comment type="subunit">
    <text evidence="7">Heterodimer of a catalytic subunit (MsrP) and a heme-binding subunit (MsrQ).</text>
</comment>
<protein>
    <recommendedName>
        <fullName evidence="7">Protein-methionine-sulfoxide reductase heme-binding subunit MsrQ</fullName>
    </recommendedName>
    <alternativeName>
        <fullName evidence="7">Flavocytochrome MsrQ</fullName>
    </alternativeName>
</protein>
<comment type="function">
    <text evidence="7">Part of the MsrPQ system that repairs oxidized periplasmic proteins containing methionine sulfoxide residues (Met-O), using respiratory chain electrons. Thus protects these proteins from oxidative-stress damage caused by reactive species of oxygen and chlorine generated by the host defense mechanisms. MsrPQ is essential for the maintenance of envelope integrity under bleach stress, rescuing a wide series of structurally unrelated periplasmic proteins from methionine oxidation. MsrQ provides electrons for reduction to the reductase catalytic subunit MsrP, using the quinone pool of the respiratory chain.</text>
</comment>
<keyword evidence="5 7" id="KW-0408">Iron</keyword>
<evidence type="ECO:0000256" key="2">
    <source>
        <dbReference type="ARBA" id="ARBA00022448"/>
    </source>
</evidence>
<feature type="transmembrane region" description="Helical" evidence="7">
    <location>
        <begin position="179"/>
        <end position="196"/>
    </location>
</feature>
<dbReference type="Proteomes" id="UP001168613">
    <property type="component" value="Unassembled WGS sequence"/>
</dbReference>
<evidence type="ECO:0000256" key="7">
    <source>
        <dbReference type="HAMAP-Rule" id="MF_01207"/>
    </source>
</evidence>
<keyword evidence="7" id="KW-0285">Flavoprotein</keyword>
<dbReference type="InterPro" id="IPR022837">
    <property type="entry name" value="MsrQ-like"/>
</dbReference>
<keyword evidence="2 7" id="KW-0813">Transport</keyword>
<reference evidence="9" key="1">
    <citation type="submission" date="2021-11" db="EMBL/GenBank/DDBJ databases">
        <title>Draft genome sequence of Alcaligenes endophyticus type strain CCUG 75668T.</title>
        <authorList>
            <person name="Salva-Serra F."/>
            <person name="Duran R.E."/>
            <person name="Seeger M."/>
            <person name="Moore E.R.B."/>
            <person name="Jaen-Luchoro D."/>
        </authorList>
    </citation>
    <scope>NUCLEOTIDE SEQUENCE</scope>
    <source>
        <strain evidence="9">CCUG 75668</strain>
    </source>
</reference>
<sequence length="207" mass="24250">MATPLGGTALKRLKCGFFIVCLYPVWRWFYLAWTDNLTANPPEFLIRSSGVWCLVLLFLSLSITPLRHLTGQSALIRLRRMAGLFSLFYGLLHTVAWSLWEQDLSLLLMWQDLIQRPFVTVGAVALLFMLLLGITSTHGWMRRLGRNWQRLHRLVYLAAILALLHFYLMRLGKNNFLDVWIYSAVLAVLFGMRIWWRWQRHASAQRE</sequence>
<comment type="caution">
    <text evidence="9">The sequence shown here is derived from an EMBL/GenBank/DDBJ whole genome shotgun (WGS) entry which is preliminary data.</text>
</comment>
<keyword evidence="6 7" id="KW-0472">Membrane</keyword>